<dbReference type="NCBIfam" id="TIGR00090">
    <property type="entry name" value="rsfS_iojap_ybeB"/>
    <property type="match status" value="1"/>
</dbReference>
<comment type="subcellular location">
    <subcellularLocation>
        <location evidence="2">Cytoplasm</location>
    </subcellularLocation>
</comment>
<dbReference type="PANTHER" id="PTHR21043:SF0">
    <property type="entry name" value="MITOCHONDRIAL ASSEMBLY OF RIBOSOMAL LARGE SUBUNIT PROTEIN 1"/>
    <property type="match status" value="1"/>
</dbReference>
<dbReference type="SUPFAM" id="SSF81301">
    <property type="entry name" value="Nucleotidyltransferase"/>
    <property type="match status" value="1"/>
</dbReference>
<dbReference type="STRING" id="498211.CJA_0787"/>
<gene>
    <name evidence="2" type="primary">rsfS</name>
    <name evidence="3" type="ordered locus">CJA_0787</name>
</gene>
<dbReference type="HAMAP" id="MF_01477">
    <property type="entry name" value="Iojap_RsfS"/>
    <property type="match status" value="1"/>
</dbReference>
<dbReference type="AlphaFoldDB" id="B3PKN0"/>
<protein>
    <recommendedName>
        <fullName evidence="2">Ribosomal silencing factor RsfS</fullName>
    </recommendedName>
</protein>
<keyword evidence="2" id="KW-0810">Translation regulation</keyword>
<comment type="similarity">
    <text evidence="1 2">Belongs to the Iojap/RsfS family.</text>
</comment>
<dbReference type="EMBL" id="CP000934">
    <property type="protein sequence ID" value="ACE83494.1"/>
    <property type="molecule type" value="Genomic_DNA"/>
</dbReference>
<keyword evidence="2" id="KW-0963">Cytoplasm</keyword>
<dbReference type="GO" id="GO:0090071">
    <property type="term" value="P:negative regulation of ribosome biogenesis"/>
    <property type="evidence" value="ECO:0007669"/>
    <property type="project" value="UniProtKB-UniRule"/>
</dbReference>
<keyword evidence="4" id="KW-1185">Reference proteome</keyword>
<dbReference type="GO" id="GO:0042256">
    <property type="term" value="P:cytosolic ribosome assembly"/>
    <property type="evidence" value="ECO:0007669"/>
    <property type="project" value="UniProtKB-UniRule"/>
</dbReference>
<dbReference type="Proteomes" id="UP000001036">
    <property type="component" value="Chromosome"/>
</dbReference>
<dbReference type="PANTHER" id="PTHR21043">
    <property type="entry name" value="IOJAP SUPERFAMILY ORTHOLOG"/>
    <property type="match status" value="1"/>
</dbReference>
<dbReference type="GO" id="GO:0017148">
    <property type="term" value="P:negative regulation of translation"/>
    <property type="evidence" value="ECO:0007669"/>
    <property type="project" value="UniProtKB-UniRule"/>
</dbReference>
<comment type="subunit">
    <text evidence="2">Interacts with ribosomal protein uL14 (rplN).</text>
</comment>
<evidence type="ECO:0000256" key="1">
    <source>
        <dbReference type="ARBA" id="ARBA00010574"/>
    </source>
</evidence>
<proteinExistence type="inferred from homology"/>
<evidence type="ECO:0000313" key="4">
    <source>
        <dbReference type="Proteomes" id="UP000001036"/>
    </source>
</evidence>
<dbReference type="GO" id="GO:0005737">
    <property type="term" value="C:cytoplasm"/>
    <property type="evidence" value="ECO:0007669"/>
    <property type="project" value="UniProtKB-SubCell"/>
</dbReference>
<dbReference type="KEGG" id="cja:CJA_0787"/>
<dbReference type="GO" id="GO:0043023">
    <property type="term" value="F:ribosomal large subunit binding"/>
    <property type="evidence" value="ECO:0007669"/>
    <property type="project" value="TreeGrafter"/>
</dbReference>
<accession>B3PKN0</accession>
<reference evidence="3 4" key="1">
    <citation type="journal article" date="2008" name="J. Bacteriol.">
        <title>Insights into plant cell wall degradation from the genome sequence of the soil bacterium Cellvibrio japonicus.</title>
        <authorList>
            <person name="Deboy R.T."/>
            <person name="Mongodin E.F."/>
            <person name="Fouts D.E."/>
            <person name="Tailford L.E."/>
            <person name="Khouri H."/>
            <person name="Emerson J.B."/>
            <person name="Mohamoud Y."/>
            <person name="Watkins K."/>
            <person name="Henrissat B."/>
            <person name="Gilbert H.J."/>
            <person name="Nelson K.E."/>
        </authorList>
    </citation>
    <scope>NUCLEOTIDE SEQUENCE [LARGE SCALE GENOMIC DNA]</scope>
    <source>
        <strain evidence="3 4">Ueda107</strain>
    </source>
</reference>
<dbReference type="InterPro" id="IPR004394">
    <property type="entry name" value="Iojap/RsfS/C7orf30"/>
</dbReference>
<sequence>MNFYVLLFTGNCMSDLNQAIINALEDLKGKNIVTLDVRELSDVMDTLIIASGTSSRHARALAENLVEDTKKQGFRALGIEGLEVGDWVLVDYGDTVVHVMQQETRDFYELEKLWSMKPANRS</sequence>
<evidence type="ECO:0000313" key="3">
    <source>
        <dbReference type="EMBL" id="ACE83494.1"/>
    </source>
</evidence>
<name>B3PKN0_CELJU</name>
<keyword evidence="2" id="KW-0678">Repressor</keyword>
<organism evidence="3 4">
    <name type="scientific">Cellvibrio japonicus (strain Ueda107)</name>
    <name type="common">Pseudomonas fluorescens subsp. cellulosa</name>
    <dbReference type="NCBI Taxonomy" id="498211"/>
    <lineage>
        <taxon>Bacteria</taxon>
        <taxon>Pseudomonadati</taxon>
        <taxon>Pseudomonadota</taxon>
        <taxon>Gammaproteobacteria</taxon>
        <taxon>Cellvibrionales</taxon>
        <taxon>Cellvibrionaceae</taxon>
        <taxon>Cellvibrio</taxon>
    </lineage>
</organism>
<dbReference type="Pfam" id="PF02410">
    <property type="entry name" value="RsfS"/>
    <property type="match status" value="1"/>
</dbReference>
<dbReference type="Gene3D" id="3.30.460.10">
    <property type="entry name" value="Beta Polymerase, domain 2"/>
    <property type="match status" value="1"/>
</dbReference>
<dbReference type="HOGENOM" id="CLU_092688_6_1_6"/>
<evidence type="ECO:0000256" key="2">
    <source>
        <dbReference type="HAMAP-Rule" id="MF_01477"/>
    </source>
</evidence>
<dbReference type="eggNOG" id="COG0799">
    <property type="taxonomic scope" value="Bacteria"/>
</dbReference>
<comment type="function">
    <text evidence="2">Functions as a ribosomal silencing factor. Interacts with ribosomal protein uL14 (rplN), blocking formation of intersubunit bridge B8. Prevents association of the 30S and 50S ribosomal subunits and the formation of functional ribosomes, thus repressing translation.</text>
</comment>
<dbReference type="InterPro" id="IPR043519">
    <property type="entry name" value="NT_sf"/>
</dbReference>